<evidence type="ECO:0000313" key="6">
    <source>
        <dbReference type="Proteomes" id="UP000777438"/>
    </source>
</evidence>
<name>A0A9P8VQF0_9HYPO</name>
<gene>
    <name evidence="4" type="ORF">B0T10DRAFT_553579</name>
    <name evidence="5" type="ORF">B0T10DRAFT_585010</name>
</gene>
<dbReference type="InterPro" id="IPR036864">
    <property type="entry name" value="Zn2-C6_fun-type_DNA-bd_sf"/>
</dbReference>
<dbReference type="SUPFAM" id="SSF57701">
    <property type="entry name" value="Zn2/Cys6 DNA-binding domain"/>
    <property type="match status" value="1"/>
</dbReference>
<accession>A0A9P8VQF0</accession>
<comment type="caution">
    <text evidence="4">The sequence shown here is derived from an EMBL/GenBank/DDBJ whole genome shotgun (WGS) entry which is preliminary data.</text>
</comment>
<evidence type="ECO:0000256" key="2">
    <source>
        <dbReference type="SAM" id="MobiDB-lite"/>
    </source>
</evidence>
<keyword evidence="6" id="KW-1185">Reference proteome</keyword>
<organism evidence="4 6">
    <name type="scientific">Thelonectria olida</name>
    <dbReference type="NCBI Taxonomy" id="1576542"/>
    <lineage>
        <taxon>Eukaryota</taxon>
        <taxon>Fungi</taxon>
        <taxon>Dikarya</taxon>
        <taxon>Ascomycota</taxon>
        <taxon>Pezizomycotina</taxon>
        <taxon>Sordariomycetes</taxon>
        <taxon>Hypocreomycetidae</taxon>
        <taxon>Hypocreales</taxon>
        <taxon>Nectriaceae</taxon>
        <taxon>Thelonectria</taxon>
    </lineage>
</organism>
<dbReference type="Pfam" id="PF00172">
    <property type="entry name" value="Zn_clus"/>
    <property type="match status" value="1"/>
</dbReference>
<feature type="region of interest" description="Disordered" evidence="2">
    <location>
        <begin position="251"/>
        <end position="274"/>
    </location>
</feature>
<feature type="compositionally biased region" description="Polar residues" evidence="2">
    <location>
        <begin position="109"/>
        <end position="124"/>
    </location>
</feature>
<dbReference type="Proteomes" id="UP000777438">
    <property type="component" value="Unassembled WGS sequence"/>
</dbReference>
<keyword evidence="1" id="KW-0539">Nucleus</keyword>
<dbReference type="EMBL" id="JAGPYM010000033">
    <property type="protein sequence ID" value="KAH6876699.1"/>
    <property type="molecule type" value="Genomic_DNA"/>
</dbReference>
<dbReference type="Gene3D" id="4.10.240.10">
    <property type="entry name" value="Zn(2)-C6 fungal-type DNA-binding domain"/>
    <property type="match status" value="1"/>
</dbReference>
<dbReference type="PROSITE" id="PS50048">
    <property type="entry name" value="ZN2_CY6_FUNGAL_2"/>
    <property type="match status" value="1"/>
</dbReference>
<evidence type="ECO:0000313" key="5">
    <source>
        <dbReference type="EMBL" id="KAH6876699.1"/>
    </source>
</evidence>
<dbReference type="CDD" id="cd00067">
    <property type="entry name" value="GAL4"/>
    <property type="match status" value="1"/>
</dbReference>
<reference evidence="4 6" key="1">
    <citation type="journal article" date="2021" name="Nat. Commun.">
        <title>Genetic determinants of endophytism in the Arabidopsis root mycobiome.</title>
        <authorList>
            <person name="Mesny F."/>
            <person name="Miyauchi S."/>
            <person name="Thiergart T."/>
            <person name="Pickel B."/>
            <person name="Atanasova L."/>
            <person name="Karlsson M."/>
            <person name="Huettel B."/>
            <person name="Barry K.W."/>
            <person name="Haridas S."/>
            <person name="Chen C."/>
            <person name="Bauer D."/>
            <person name="Andreopoulos W."/>
            <person name="Pangilinan J."/>
            <person name="LaButti K."/>
            <person name="Riley R."/>
            <person name="Lipzen A."/>
            <person name="Clum A."/>
            <person name="Drula E."/>
            <person name="Henrissat B."/>
            <person name="Kohler A."/>
            <person name="Grigoriev I.V."/>
            <person name="Martin F.M."/>
            <person name="Hacquard S."/>
        </authorList>
    </citation>
    <scope>NUCLEOTIDE SEQUENCE [LARGE SCALE GENOMIC DNA]</scope>
    <source>
        <strain evidence="4 6">MPI-CAGE-CH-0241</strain>
    </source>
</reference>
<feature type="region of interest" description="Disordered" evidence="2">
    <location>
        <begin position="347"/>
        <end position="377"/>
    </location>
</feature>
<evidence type="ECO:0000313" key="4">
    <source>
        <dbReference type="EMBL" id="KAH6869808.1"/>
    </source>
</evidence>
<dbReference type="OrthoDB" id="2574141at2759"/>
<dbReference type="EMBL" id="JAGPYM010000065">
    <property type="protein sequence ID" value="KAH6869808.1"/>
    <property type="molecule type" value="Genomic_DNA"/>
</dbReference>
<proteinExistence type="predicted"/>
<feature type="region of interest" description="Disordered" evidence="2">
    <location>
        <begin position="59"/>
        <end position="142"/>
    </location>
</feature>
<feature type="compositionally biased region" description="Basic and acidic residues" evidence="2">
    <location>
        <begin position="77"/>
        <end position="90"/>
    </location>
</feature>
<dbReference type="AlphaFoldDB" id="A0A9P8VQF0"/>
<dbReference type="InterPro" id="IPR001138">
    <property type="entry name" value="Zn2Cys6_DnaBD"/>
</dbReference>
<feature type="compositionally biased region" description="Polar residues" evidence="2">
    <location>
        <begin position="347"/>
        <end position="357"/>
    </location>
</feature>
<protein>
    <recommendedName>
        <fullName evidence="3">Zn(2)-C6 fungal-type domain-containing protein</fullName>
    </recommendedName>
</protein>
<dbReference type="GO" id="GO:0008270">
    <property type="term" value="F:zinc ion binding"/>
    <property type="evidence" value="ECO:0007669"/>
    <property type="project" value="InterPro"/>
</dbReference>
<feature type="domain" description="Zn(2)-C6 fungal-type" evidence="3">
    <location>
        <begin position="15"/>
        <end position="53"/>
    </location>
</feature>
<sequence>MSPAALAPEKALRFACNRCHSLKLRCPRSSELDKGGLDEPCSRCRKAGAACIVSERGKVGRPAKRKATPPTPAELAEVSHRHDHHRELRKSPPAGGNSLIDVFDLGPDSSLQQSELTSTDSMDQSLHCDPENNLSGTDSPVLEPLLHQTSRDSDGVDQNKAGWRAHPAWSDGTLDSAANNFPGPEAPFPLRETSRLTTCKVIYEPFPHDIDIDLGLPTFQFPHDTTNMFDLTGGMSRLKDKHEDHMFANISENASPSKKNIQKKPSAPPPVSLPDWSSTSCLLKLSDLSARMLRSSEKYRSTAPVSANSEAPTSSGCNIVKETVDFSGDLINVARQTLPRVFIRPSRCSTSTGTEASSPVGDDEYDDPVHSSAPSVDDWVNVEPRSYAPSMPESAVAFLLLGCYTQLLFSFEIAIHCLYAENKIWGSLSDITYGGNLGNINSMLKASLSIQTVIYLLGQVHKAFTVCEPENRDTDKVDDDESNSRGIEGWKRSLMGNKNLDEGLLGRSFDEIQEREQRLMRKAQQLKQMINRSQM</sequence>
<dbReference type="SMART" id="SM00066">
    <property type="entry name" value="GAL4"/>
    <property type="match status" value="1"/>
</dbReference>
<evidence type="ECO:0000256" key="1">
    <source>
        <dbReference type="ARBA" id="ARBA00023242"/>
    </source>
</evidence>
<dbReference type="GO" id="GO:0000981">
    <property type="term" value="F:DNA-binding transcription factor activity, RNA polymerase II-specific"/>
    <property type="evidence" value="ECO:0007669"/>
    <property type="project" value="InterPro"/>
</dbReference>
<evidence type="ECO:0000259" key="3">
    <source>
        <dbReference type="PROSITE" id="PS50048"/>
    </source>
</evidence>